<organism evidence="1 2">
    <name type="scientific">Pistacia integerrima</name>
    <dbReference type="NCBI Taxonomy" id="434235"/>
    <lineage>
        <taxon>Eukaryota</taxon>
        <taxon>Viridiplantae</taxon>
        <taxon>Streptophyta</taxon>
        <taxon>Embryophyta</taxon>
        <taxon>Tracheophyta</taxon>
        <taxon>Spermatophyta</taxon>
        <taxon>Magnoliopsida</taxon>
        <taxon>eudicotyledons</taxon>
        <taxon>Gunneridae</taxon>
        <taxon>Pentapetalae</taxon>
        <taxon>rosids</taxon>
        <taxon>malvids</taxon>
        <taxon>Sapindales</taxon>
        <taxon>Anacardiaceae</taxon>
        <taxon>Pistacia</taxon>
    </lineage>
</organism>
<evidence type="ECO:0000313" key="2">
    <source>
        <dbReference type="Proteomes" id="UP001163603"/>
    </source>
</evidence>
<dbReference type="EMBL" id="CM047744">
    <property type="protein sequence ID" value="KAJ0027290.1"/>
    <property type="molecule type" value="Genomic_DNA"/>
</dbReference>
<protein>
    <submittedName>
        <fullName evidence="1">Uncharacterized protein</fullName>
    </submittedName>
</protein>
<comment type="caution">
    <text evidence="1">The sequence shown here is derived from an EMBL/GenBank/DDBJ whole genome shotgun (WGS) entry which is preliminary data.</text>
</comment>
<evidence type="ECO:0000313" key="1">
    <source>
        <dbReference type="EMBL" id="KAJ0027290.1"/>
    </source>
</evidence>
<proteinExistence type="predicted"/>
<sequence>MNKKKNNNNNVQRIKSPVVIYLVSPKIIHVRPEEFMGLVQRLTGKQASENSNSNSESSCATVMENGNKCVNGGVNYEDEVALSANLAAAYPSLCTDIYADWDNF</sequence>
<gene>
    <name evidence="1" type="ORF">Pint_36236</name>
</gene>
<keyword evidence="2" id="KW-1185">Reference proteome</keyword>
<dbReference type="Proteomes" id="UP001163603">
    <property type="component" value="Chromosome 9"/>
</dbReference>
<name>A0ACC0XZB4_9ROSI</name>
<accession>A0ACC0XZB4</accession>
<reference evidence="2" key="1">
    <citation type="journal article" date="2023" name="G3 (Bethesda)">
        <title>Genome assembly and association tests identify interacting loci associated with vigor, precocity, and sex in interspecific pistachio rootstocks.</title>
        <authorList>
            <person name="Palmer W."/>
            <person name="Jacygrad E."/>
            <person name="Sagayaradj S."/>
            <person name="Cavanaugh K."/>
            <person name="Han R."/>
            <person name="Bertier L."/>
            <person name="Beede B."/>
            <person name="Kafkas S."/>
            <person name="Golino D."/>
            <person name="Preece J."/>
            <person name="Michelmore R."/>
        </authorList>
    </citation>
    <scope>NUCLEOTIDE SEQUENCE [LARGE SCALE GENOMIC DNA]</scope>
</reference>